<keyword evidence="1" id="KW-0732">Signal</keyword>
<dbReference type="Proteomes" id="UP001219525">
    <property type="component" value="Unassembled WGS sequence"/>
</dbReference>
<name>A0AAD6XXP3_9AGAR</name>
<dbReference type="EMBL" id="JARJCW010000129">
    <property type="protein sequence ID" value="KAJ7191742.1"/>
    <property type="molecule type" value="Genomic_DNA"/>
</dbReference>
<organism evidence="2 3">
    <name type="scientific">Mycena pura</name>
    <dbReference type="NCBI Taxonomy" id="153505"/>
    <lineage>
        <taxon>Eukaryota</taxon>
        <taxon>Fungi</taxon>
        <taxon>Dikarya</taxon>
        <taxon>Basidiomycota</taxon>
        <taxon>Agaricomycotina</taxon>
        <taxon>Agaricomycetes</taxon>
        <taxon>Agaricomycetidae</taxon>
        <taxon>Agaricales</taxon>
        <taxon>Marasmiineae</taxon>
        <taxon>Mycenaceae</taxon>
        <taxon>Mycena</taxon>
    </lineage>
</organism>
<feature type="chain" id="PRO_5041994233" evidence="1">
    <location>
        <begin position="21"/>
        <end position="100"/>
    </location>
</feature>
<gene>
    <name evidence="2" type="ORF">GGX14DRAFT_406975</name>
</gene>
<protein>
    <submittedName>
        <fullName evidence="2">Uncharacterized protein</fullName>
    </submittedName>
</protein>
<sequence>MWSRGFAEFVVVVLIGRGFAPKPQYRSGASADPLLCYWSYCPWGKKEISRYYYFTVLEGSAEVTLLMRAVWGRDGPGHSTDQGSVTRDLLGICGQAAARL</sequence>
<evidence type="ECO:0000313" key="2">
    <source>
        <dbReference type="EMBL" id="KAJ7191742.1"/>
    </source>
</evidence>
<keyword evidence="3" id="KW-1185">Reference proteome</keyword>
<accession>A0AAD6XXP3</accession>
<proteinExistence type="predicted"/>
<dbReference type="AlphaFoldDB" id="A0AAD6XXP3"/>
<feature type="signal peptide" evidence="1">
    <location>
        <begin position="1"/>
        <end position="20"/>
    </location>
</feature>
<evidence type="ECO:0000256" key="1">
    <source>
        <dbReference type="SAM" id="SignalP"/>
    </source>
</evidence>
<evidence type="ECO:0000313" key="3">
    <source>
        <dbReference type="Proteomes" id="UP001219525"/>
    </source>
</evidence>
<reference evidence="2" key="1">
    <citation type="submission" date="2023-03" db="EMBL/GenBank/DDBJ databases">
        <title>Massive genome expansion in bonnet fungi (Mycena s.s.) driven by repeated elements and novel gene families across ecological guilds.</title>
        <authorList>
            <consortium name="Lawrence Berkeley National Laboratory"/>
            <person name="Harder C.B."/>
            <person name="Miyauchi S."/>
            <person name="Viragh M."/>
            <person name="Kuo A."/>
            <person name="Thoen E."/>
            <person name="Andreopoulos B."/>
            <person name="Lu D."/>
            <person name="Skrede I."/>
            <person name="Drula E."/>
            <person name="Henrissat B."/>
            <person name="Morin E."/>
            <person name="Kohler A."/>
            <person name="Barry K."/>
            <person name="LaButti K."/>
            <person name="Morin E."/>
            <person name="Salamov A."/>
            <person name="Lipzen A."/>
            <person name="Mereny Z."/>
            <person name="Hegedus B."/>
            <person name="Baldrian P."/>
            <person name="Stursova M."/>
            <person name="Weitz H."/>
            <person name="Taylor A."/>
            <person name="Grigoriev I.V."/>
            <person name="Nagy L.G."/>
            <person name="Martin F."/>
            <person name="Kauserud H."/>
        </authorList>
    </citation>
    <scope>NUCLEOTIDE SEQUENCE</scope>
    <source>
        <strain evidence="2">9144</strain>
    </source>
</reference>
<comment type="caution">
    <text evidence="2">The sequence shown here is derived from an EMBL/GenBank/DDBJ whole genome shotgun (WGS) entry which is preliminary data.</text>
</comment>